<sequence>MNPPSRGFTKFRGLNHHQLDQREATMKEPHLQSSSNMQHLRHLTSTDMEKRLPTRSKTGCLTCRKRKLKCDETRPTCSKCTSQCFSCEWPKETICRSKSQLQASHHALLGRRALERRSQLATTFTPLRSSLRETLWECANSVALTPSDRHSLDFFSSSVTCGRYGFGQWCTLQYIARDVAPSSSGVLRMMLALSASEMHKISSQKSISPKAPGVDPGIYHYNLALKHLRDCLDQRVGGAWSAGAIIATIFFMVQYEMQFSTSVKRVKAHFAGLWAVISTHPLFQGKGSSCKVPPRPDGNSGTTVDTHFVLSCQLIVWLLSVCRDLARNKKPLLMLFRYTDVMATSSGASTSLLRRLTNSKNPYLAPSQLYRTAQAGFCKLWGERPPPTQELFSMDINRPVELGQQVLSIRFNIWELRSQGKRGEGECYTSASLLEKLLQLGKEYIDVIQLAETTATIPKVQTMETVTRTVASYWACILFYRRMLGDPGPQNHIYQNAVAKLTDLLYLHYEHDQSKSIHSRLVWPTFIATIEVHDRIHRSWLLGKLRDVYDLSAECGWAFSTAAKILGIQTAPGIPWVDLASYMQSQDDDADKNNSI</sequence>
<dbReference type="PANTHER" id="PTHR37534:SF49">
    <property type="entry name" value="LYSINE BIOSYNTHESIS REGULATORY PROTEIN LYS14"/>
    <property type="match status" value="1"/>
</dbReference>
<reference evidence="4 5" key="1">
    <citation type="submission" date="2020-03" db="EMBL/GenBank/DDBJ databases">
        <title>Draft Genome Sequence of Cudoniella acicularis.</title>
        <authorList>
            <person name="Buettner E."/>
            <person name="Kellner H."/>
        </authorList>
    </citation>
    <scope>NUCLEOTIDE SEQUENCE [LARGE SCALE GENOMIC DNA]</scope>
    <source>
        <strain evidence="4 5">DSM 108380</strain>
    </source>
</reference>
<dbReference type="InterPro" id="IPR021858">
    <property type="entry name" value="Fun_TF"/>
</dbReference>
<accession>A0A8H4RFY4</accession>
<dbReference type="SUPFAM" id="SSF57701">
    <property type="entry name" value="Zn2/Cys6 DNA-binding domain"/>
    <property type="match status" value="1"/>
</dbReference>
<dbReference type="AlphaFoldDB" id="A0A8H4RFY4"/>
<dbReference type="Pfam" id="PF11951">
    <property type="entry name" value="Fungal_trans_2"/>
    <property type="match status" value="1"/>
</dbReference>
<comment type="subcellular location">
    <subcellularLocation>
        <location evidence="1">Nucleus</location>
    </subcellularLocation>
</comment>
<keyword evidence="5" id="KW-1185">Reference proteome</keyword>
<dbReference type="InterPro" id="IPR036864">
    <property type="entry name" value="Zn2-C6_fun-type_DNA-bd_sf"/>
</dbReference>
<gene>
    <name evidence="4" type="ORF">G7Y89_g10215</name>
</gene>
<dbReference type="CDD" id="cd00067">
    <property type="entry name" value="GAL4"/>
    <property type="match status" value="1"/>
</dbReference>
<name>A0A8H4RFY4_9HELO</name>
<evidence type="ECO:0000313" key="4">
    <source>
        <dbReference type="EMBL" id="KAF4627939.1"/>
    </source>
</evidence>
<dbReference type="PANTHER" id="PTHR37534">
    <property type="entry name" value="TRANSCRIPTIONAL ACTIVATOR PROTEIN UGA3"/>
    <property type="match status" value="1"/>
</dbReference>
<evidence type="ECO:0000259" key="3">
    <source>
        <dbReference type="PROSITE" id="PS50048"/>
    </source>
</evidence>
<dbReference type="OrthoDB" id="648861at2759"/>
<dbReference type="GO" id="GO:0000981">
    <property type="term" value="F:DNA-binding transcription factor activity, RNA polymerase II-specific"/>
    <property type="evidence" value="ECO:0007669"/>
    <property type="project" value="InterPro"/>
</dbReference>
<dbReference type="SMART" id="SM00066">
    <property type="entry name" value="GAL4"/>
    <property type="match status" value="1"/>
</dbReference>
<dbReference type="GO" id="GO:0008270">
    <property type="term" value="F:zinc ion binding"/>
    <property type="evidence" value="ECO:0007669"/>
    <property type="project" value="InterPro"/>
</dbReference>
<feature type="domain" description="Zn(2)-C6 fungal-type" evidence="3">
    <location>
        <begin position="59"/>
        <end position="89"/>
    </location>
</feature>
<dbReference type="PROSITE" id="PS00463">
    <property type="entry name" value="ZN2_CY6_FUNGAL_1"/>
    <property type="match status" value="1"/>
</dbReference>
<evidence type="ECO:0000313" key="5">
    <source>
        <dbReference type="Proteomes" id="UP000566819"/>
    </source>
</evidence>
<comment type="caution">
    <text evidence="4">The sequence shown here is derived from an EMBL/GenBank/DDBJ whole genome shotgun (WGS) entry which is preliminary data.</text>
</comment>
<dbReference type="InterPro" id="IPR001138">
    <property type="entry name" value="Zn2Cys6_DnaBD"/>
</dbReference>
<dbReference type="GO" id="GO:0005634">
    <property type="term" value="C:nucleus"/>
    <property type="evidence" value="ECO:0007669"/>
    <property type="project" value="UniProtKB-SubCell"/>
</dbReference>
<organism evidence="4 5">
    <name type="scientific">Cudoniella acicularis</name>
    <dbReference type="NCBI Taxonomy" id="354080"/>
    <lineage>
        <taxon>Eukaryota</taxon>
        <taxon>Fungi</taxon>
        <taxon>Dikarya</taxon>
        <taxon>Ascomycota</taxon>
        <taxon>Pezizomycotina</taxon>
        <taxon>Leotiomycetes</taxon>
        <taxon>Helotiales</taxon>
        <taxon>Tricladiaceae</taxon>
        <taxon>Cudoniella</taxon>
    </lineage>
</organism>
<evidence type="ECO:0000256" key="1">
    <source>
        <dbReference type="ARBA" id="ARBA00004123"/>
    </source>
</evidence>
<dbReference type="PROSITE" id="PS50048">
    <property type="entry name" value="ZN2_CY6_FUNGAL_2"/>
    <property type="match status" value="1"/>
</dbReference>
<protein>
    <recommendedName>
        <fullName evidence="3">Zn(2)-C6 fungal-type domain-containing protein</fullName>
    </recommendedName>
</protein>
<dbReference type="Proteomes" id="UP000566819">
    <property type="component" value="Unassembled WGS sequence"/>
</dbReference>
<proteinExistence type="predicted"/>
<evidence type="ECO:0000256" key="2">
    <source>
        <dbReference type="ARBA" id="ARBA00023242"/>
    </source>
</evidence>
<keyword evidence="2" id="KW-0539">Nucleus</keyword>
<dbReference type="GO" id="GO:0000976">
    <property type="term" value="F:transcription cis-regulatory region binding"/>
    <property type="evidence" value="ECO:0007669"/>
    <property type="project" value="TreeGrafter"/>
</dbReference>
<dbReference type="GO" id="GO:0045944">
    <property type="term" value="P:positive regulation of transcription by RNA polymerase II"/>
    <property type="evidence" value="ECO:0007669"/>
    <property type="project" value="TreeGrafter"/>
</dbReference>
<dbReference type="Gene3D" id="4.10.240.10">
    <property type="entry name" value="Zn(2)-C6 fungal-type DNA-binding domain"/>
    <property type="match status" value="1"/>
</dbReference>
<dbReference type="Pfam" id="PF00172">
    <property type="entry name" value="Zn_clus"/>
    <property type="match status" value="1"/>
</dbReference>
<dbReference type="EMBL" id="JAAMPI010000887">
    <property type="protein sequence ID" value="KAF4627939.1"/>
    <property type="molecule type" value="Genomic_DNA"/>
</dbReference>